<dbReference type="Pfam" id="PF00082">
    <property type="entry name" value="Peptidase_S8"/>
    <property type="match status" value="2"/>
</dbReference>
<gene>
    <name evidence="7" type="ORF">DWV06_17350</name>
</gene>
<feature type="domain" description="Peptidase S8/S53" evidence="6">
    <location>
        <begin position="52"/>
        <end position="249"/>
    </location>
</feature>
<evidence type="ECO:0000256" key="2">
    <source>
        <dbReference type="ARBA" id="ARBA00022670"/>
    </source>
</evidence>
<dbReference type="SUPFAM" id="SSF52743">
    <property type="entry name" value="Subtilisin-like"/>
    <property type="match status" value="1"/>
</dbReference>
<dbReference type="InterPro" id="IPR000209">
    <property type="entry name" value="Peptidase_S8/S53_dom"/>
</dbReference>
<dbReference type="InterPro" id="IPR050131">
    <property type="entry name" value="Peptidase_S8_subtilisin-like"/>
</dbReference>
<dbReference type="InterPro" id="IPR017310">
    <property type="entry name" value="Pept_S8A_subtilisin_clostridia"/>
</dbReference>
<evidence type="ECO:0000313" key="8">
    <source>
        <dbReference type="Proteomes" id="UP000255036"/>
    </source>
</evidence>
<dbReference type="OrthoDB" id="9762689at2"/>
<keyword evidence="2" id="KW-0645">Protease</keyword>
<dbReference type="Proteomes" id="UP000255036">
    <property type="component" value="Unassembled WGS sequence"/>
</dbReference>
<comment type="similarity">
    <text evidence="1 5">Belongs to the peptidase S8 family.</text>
</comment>
<feature type="domain" description="Peptidase S8/S53" evidence="6">
    <location>
        <begin position="388"/>
        <end position="509"/>
    </location>
</feature>
<dbReference type="InterPro" id="IPR015500">
    <property type="entry name" value="Peptidase_S8_subtilisin-rel"/>
</dbReference>
<dbReference type="Gene3D" id="2.60.120.1290">
    <property type="match status" value="1"/>
</dbReference>
<reference evidence="7 8" key="1">
    <citation type="submission" date="2018-07" db="EMBL/GenBank/DDBJ databases">
        <title>Anaerosacharophilus polymeroproducens gen. nov. sp. nov., an anaerobic bacterium isolated from salt field.</title>
        <authorList>
            <person name="Kim W."/>
            <person name="Yang S.-H."/>
            <person name="Oh J."/>
            <person name="Lee J.-H."/>
            <person name="Kwon K.K."/>
        </authorList>
    </citation>
    <scope>NUCLEOTIDE SEQUENCE [LARGE SCALE GENOMIC DNA]</scope>
    <source>
        <strain evidence="7 8">MCWD5</strain>
    </source>
</reference>
<evidence type="ECO:0000256" key="4">
    <source>
        <dbReference type="ARBA" id="ARBA00022825"/>
    </source>
</evidence>
<keyword evidence="3" id="KW-0378">Hydrolase</keyword>
<protein>
    <submittedName>
        <fullName evidence="7">Peptidase S8</fullName>
    </submittedName>
</protein>
<dbReference type="InterPro" id="IPR036852">
    <property type="entry name" value="Peptidase_S8/S53_dom_sf"/>
</dbReference>
<evidence type="ECO:0000256" key="3">
    <source>
        <dbReference type="ARBA" id="ARBA00022801"/>
    </source>
</evidence>
<dbReference type="PRINTS" id="PR00723">
    <property type="entry name" value="SUBTILISIN"/>
</dbReference>
<keyword evidence="4" id="KW-0720">Serine protease</keyword>
<dbReference type="InterPro" id="IPR023827">
    <property type="entry name" value="Peptidase_S8_Asp-AS"/>
</dbReference>
<dbReference type="PROSITE" id="PS51892">
    <property type="entry name" value="SUBTILASE"/>
    <property type="match status" value="1"/>
</dbReference>
<proteinExistence type="inferred from homology"/>
<dbReference type="AlphaFoldDB" id="A0A371ARW4"/>
<dbReference type="EMBL" id="QRCT01000050">
    <property type="protein sequence ID" value="RDU22305.1"/>
    <property type="molecule type" value="Genomic_DNA"/>
</dbReference>
<dbReference type="Gene3D" id="3.40.50.200">
    <property type="entry name" value="Peptidase S8/S53 domain"/>
    <property type="match status" value="1"/>
</dbReference>
<dbReference type="PIRSF" id="PIRSF037894">
    <property type="entry name" value="Subtilisin_rel_CspABC"/>
    <property type="match status" value="1"/>
</dbReference>
<name>A0A371ARW4_9FIRM</name>
<sequence length="521" mass="57544">MVHLPKSMIDKCSLGEEQYAIFPSLWTLESTESLEESGVIRARNNPNFGMRGQGILVGLIDTGIEYQHQAFINADGTTKIVSIWDQTINEEGGSPPETFTYGTEYTMEEINNALSQENPLSVVPSTDEIGHGTMLAGVIAGNENRNQNFSGVVPDAQLVIVKLKEAKQVNKEIFSIAPDKLCYQETDIMMGLKYLLQVADELERPLSICVALGTSQGGHDGTGPAASYFSFASQLPRIAVTVSAGNEGNKNRHYLGKVEQLQQLKEFDLRVSNKDRMFWMELWQSVPHRLTIDIISPTGEYVPTIYPKLSDCREISFIFESSILWINNFVLESITGDQLILIRFENPQEGIWKFRVHNMENAASDFNVWLPSGDLISEETYFLEASPDTTITAVANAALPITITAYDTQTGGIAIFSSRGYTRSGGVKPDLAAPGVNLTCPTLNNQYGQVTGTGAAAAHTTGIVAMLLEWALDRNRYPNIKGSTIKKLLIRGAERSTDIVYPNNIWGYGKVDLYGVFEMLR</sequence>
<dbReference type="GO" id="GO:0004252">
    <property type="term" value="F:serine-type endopeptidase activity"/>
    <property type="evidence" value="ECO:0007669"/>
    <property type="project" value="InterPro"/>
</dbReference>
<dbReference type="PROSITE" id="PS00136">
    <property type="entry name" value="SUBTILASE_ASP"/>
    <property type="match status" value="1"/>
</dbReference>
<accession>A0A371ARW4</accession>
<dbReference type="PANTHER" id="PTHR43806:SF11">
    <property type="entry name" value="CEREVISIN-RELATED"/>
    <property type="match status" value="1"/>
</dbReference>
<dbReference type="GO" id="GO:0006508">
    <property type="term" value="P:proteolysis"/>
    <property type="evidence" value="ECO:0007669"/>
    <property type="project" value="UniProtKB-KW"/>
</dbReference>
<evidence type="ECO:0000256" key="5">
    <source>
        <dbReference type="PROSITE-ProRule" id="PRU01240"/>
    </source>
</evidence>
<dbReference type="PANTHER" id="PTHR43806">
    <property type="entry name" value="PEPTIDASE S8"/>
    <property type="match status" value="1"/>
</dbReference>
<dbReference type="CDD" id="cd07478">
    <property type="entry name" value="Peptidases_S8_CspA-like"/>
    <property type="match status" value="1"/>
</dbReference>
<keyword evidence="8" id="KW-1185">Reference proteome</keyword>
<organism evidence="7 8">
    <name type="scientific">Anaerosacchariphilus polymeriproducens</name>
    <dbReference type="NCBI Taxonomy" id="1812858"/>
    <lineage>
        <taxon>Bacteria</taxon>
        <taxon>Bacillati</taxon>
        <taxon>Bacillota</taxon>
        <taxon>Clostridia</taxon>
        <taxon>Lachnospirales</taxon>
        <taxon>Lachnospiraceae</taxon>
        <taxon>Anaerosacchariphilus</taxon>
    </lineage>
</organism>
<evidence type="ECO:0000313" key="7">
    <source>
        <dbReference type="EMBL" id="RDU22305.1"/>
    </source>
</evidence>
<evidence type="ECO:0000256" key="1">
    <source>
        <dbReference type="ARBA" id="ARBA00011073"/>
    </source>
</evidence>
<comment type="caution">
    <text evidence="7">The sequence shown here is derived from an EMBL/GenBank/DDBJ whole genome shotgun (WGS) entry which is preliminary data.</text>
</comment>
<comment type="caution">
    <text evidence="5">Lacks conserved residue(s) required for the propagation of feature annotation.</text>
</comment>
<evidence type="ECO:0000259" key="6">
    <source>
        <dbReference type="Pfam" id="PF00082"/>
    </source>
</evidence>
<dbReference type="InterPro" id="IPR034045">
    <property type="entry name" value="Pep_S8_CspA-like"/>
</dbReference>